<feature type="compositionally biased region" description="Low complexity" evidence="7">
    <location>
        <begin position="347"/>
        <end position="356"/>
    </location>
</feature>
<feature type="compositionally biased region" description="Basic residues" evidence="7">
    <location>
        <begin position="407"/>
        <end position="418"/>
    </location>
</feature>
<proteinExistence type="predicted"/>
<comment type="subcellular location">
    <subcellularLocation>
        <location evidence="1">Nucleus</location>
    </subcellularLocation>
</comment>
<keyword evidence="5" id="KW-0539">Nucleus</keyword>
<evidence type="ECO:0000256" key="4">
    <source>
        <dbReference type="ARBA" id="ARBA00022833"/>
    </source>
</evidence>
<dbReference type="GO" id="GO:0005634">
    <property type="term" value="C:nucleus"/>
    <property type="evidence" value="ECO:0007669"/>
    <property type="project" value="UniProtKB-SubCell"/>
</dbReference>
<feature type="compositionally biased region" description="Low complexity" evidence="7">
    <location>
        <begin position="689"/>
        <end position="698"/>
    </location>
</feature>
<feature type="compositionally biased region" description="Polar residues" evidence="7">
    <location>
        <begin position="271"/>
        <end position="312"/>
    </location>
</feature>
<dbReference type="PROSITE" id="PS50114">
    <property type="entry name" value="GATA_ZN_FINGER_2"/>
    <property type="match status" value="1"/>
</dbReference>
<dbReference type="PRINTS" id="PR00619">
    <property type="entry name" value="GATAZNFINGER"/>
</dbReference>
<dbReference type="CDD" id="cd00202">
    <property type="entry name" value="ZnF_GATA"/>
    <property type="match status" value="1"/>
</dbReference>
<evidence type="ECO:0000256" key="3">
    <source>
        <dbReference type="ARBA" id="ARBA00022771"/>
    </source>
</evidence>
<feature type="compositionally biased region" description="Polar residues" evidence="7">
    <location>
        <begin position="700"/>
        <end position="716"/>
    </location>
</feature>
<reference evidence="9 10" key="1">
    <citation type="submission" date="2019-07" db="EMBL/GenBank/DDBJ databases">
        <authorList>
            <person name="Friedrich A."/>
            <person name="Schacherer J."/>
        </authorList>
    </citation>
    <scope>NUCLEOTIDE SEQUENCE [LARGE SCALE GENOMIC DNA]</scope>
</reference>
<evidence type="ECO:0000313" key="10">
    <source>
        <dbReference type="Proteomes" id="UP000478008"/>
    </source>
</evidence>
<dbReference type="Proteomes" id="UP000478008">
    <property type="component" value="Unassembled WGS sequence"/>
</dbReference>
<dbReference type="GO" id="GO:0000981">
    <property type="term" value="F:DNA-binding transcription factor activity, RNA polymerase II-specific"/>
    <property type="evidence" value="ECO:0007669"/>
    <property type="project" value="TreeGrafter"/>
</dbReference>
<protein>
    <submittedName>
        <fullName evidence="9">DEBR0S4_11166g1_1</fullName>
    </submittedName>
</protein>
<dbReference type="PROSITE" id="PS00344">
    <property type="entry name" value="GATA_ZN_FINGER_1"/>
    <property type="match status" value="1"/>
</dbReference>
<dbReference type="AlphaFoldDB" id="A0A7D9H137"/>
<dbReference type="Gene3D" id="3.30.50.10">
    <property type="entry name" value="Erythroid Transcription Factor GATA-1, subunit A"/>
    <property type="match status" value="1"/>
</dbReference>
<keyword evidence="3 6" id="KW-0863">Zinc-finger</keyword>
<dbReference type="EMBL" id="CABFWN010000004">
    <property type="protein sequence ID" value="VUG19126.1"/>
    <property type="molecule type" value="Genomic_DNA"/>
</dbReference>
<keyword evidence="2" id="KW-0479">Metal-binding</keyword>
<gene>
    <name evidence="9" type="ORF">DEBR0S4_11166G</name>
</gene>
<evidence type="ECO:0000256" key="2">
    <source>
        <dbReference type="ARBA" id="ARBA00022723"/>
    </source>
</evidence>
<dbReference type="InterPro" id="IPR000679">
    <property type="entry name" value="Znf_GATA"/>
</dbReference>
<feature type="domain" description="GATA-type" evidence="8">
    <location>
        <begin position="355"/>
        <end position="408"/>
    </location>
</feature>
<feature type="region of interest" description="Disordered" evidence="7">
    <location>
        <begin position="271"/>
        <end position="360"/>
    </location>
</feature>
<evidence type="ECO:0000259" key="8">
    <source>
        <dbReference type="PROSITE" id="PS50114"/>
    </source>
</evidence>
<dbReference type="GO" id="GO:0000122">
    <property type="term" value="P:negative regulation of transcription by RNA polymerase II"/>
    <property type="evidence" value="ECO:0007669"/>
    <property type="project" value="TreeGrafter"/>
</dbReference>
<accession>A0A7D9H137</accession>
<feature type="region of interest" description="Disordered" evidence="7">
    <location>
        <begin position="683"/>
        <end position="716"/>
    </location>
</feature>
<feature type="compositionally biased region" description="Polar residues" evidence="7">
    <location>
        <begin position="118"/>
        <end position="179"/>
    </location>
</feature>
<keyword evidence="10" id="KW-1185">Reference proteome</keyword>
<feature type="compositionally biased region" description="Low complexity" evidence="7">
    <location>
        <begin position="469"/>
        <end position="478"/>
    </location>
</feature>
<dbReference type="PANTHER" id="PTHR10071:SF281">
    <property type="entry name" value="BOX A-BINDING FACTOR-RELATED"/>
    <property type="match status" value="1"/>
</dbReference>
<keyword evidence="4" id="KW-0862">Zinc</keyword>
<feature type="region of interest" description="Disordered" evidence="7">
    <location>
        <begin position="69"/>
        <end position="181"/>
    </location>
</feature>
<dbReference type="InterPro" id="IPR039355">
    <property type="entry name" value="Transcription_factor_GATA"/>
</dbReference>
<dbReference type="Pfam" id="PF00320">
    <property type="entry name" value="GATA"/>
    <property type="match status" value="1"/>
</dbReference>
<dbReference type="SMART" id="SM00401">
    <property type="entry name" value="ZnF_GATA"/>
    <property type="match status" value="1"/>
</dbReference>
<sequence>MEQTNSIWDIYSNAKKLLPLYPRMENRTLRAESRRVQTGRQRSSKMGVNIEKDGDVIMDETDFALLTPLSNSATSSSPGYSKNAISQGRHSSQVPPIGSSNTNYVNNVASRSGKPLSGNDNTNNMITPLSMTSESPNNITNTTSGTLSASHSTTNFSDKSDTKQTTANEGESRGQSIGGKNSELFNDMSVADFLDFKHDSAFSSTLDTDIMKEIEKITTKQQNPDTFNHKTFTAKAMPSVSATSASVVYRQHSNSDDANFNMPIFSKGQKANFSNDGISPQSTLKDSGNSDISPSFSKDISGMQQPQKSFNIRSLPKADTTAESHELPSKSSLIQKQKQAQSKNTKKNISSSKNTKGITQCSNCGTTKTPLWRKDSQGNTLCNACGLFQKLHGTMRPLSLKTDVIKKRNSRRQLHHRRDSSSKDQQDVVSLSAPSRSNGFKQTQFQIGVANSLGVSNSPSSLQFASFRQQGNIQSQQQRTSRFSHGSLQRPKNVPILPKPPNYSNASISITSNAIGSASPPATGNNFNNYSTTVQPQDIPEFKRRKSLANMYSSQPSSPMTSLSGSVGYSPSAYSPMMSVPSPVPGSGIPSSITRNDSISSLSSYGVYKDLNSKRGLPVTSGSFNNSFNGYGSFSNRNSMSTQSITMSTNTFNNVHNPMSANNGSTHFSNLSAGMNAIRQVKGHANGPSSLSKSVVSSDPAGNTSTGNAKATNNGSTLKVNMDDLEWLKFDV</sequence>
<evidence type="ECO:0000256" key="6">
    <source>
        <dbReference type="PROSITE-ProRule" id="PRU00094"/>
    </source>
</evidence>
<feature type="compositionally biased region" description="Polar residues" evidence="7">
    <location>
        <begin position="69"/>
        <end position="110"/>
    </location>
</feature>
<dbReference type="GO" id="GO:0045944">
    <property type="term" value="P:positive regulation of transcription by RNA polymerase II"/>
    <property type="evidence" value="ECO:0007669"/>
    <property type="project" value="TreeGrafter"/>
</dbReference>
<evidence type="ECO:0000256" key="1">
    <source>
        <dbReference type="ARBA" id="ARBA00004123"/>
    </source>
</evidence>
<dbReference type="PANTHER" id="PTHR10071">
    <property type="entry name" value="TRANSCRIPTION FACTOR GATA FAMILY MEMBER"/>
    <property type="match status" value="1"/>
</dbReference>
<name>A0A7D9H137_DEKBR</name>
<dbReference type="SUPFAM" id="SSF57716">
    <property type="entry name" value="Glucocorticoid receptor-like (DNA-binding domain)"/>
    <property type="match status" value="1"/>
</dbReference>
<evidence type="ECO:0000256" key="7">
    <source>
        <dbReference type="SAM" id="MobiDB-lite"/>
    </source>
</evidence>
<dbReference type="GO" id="GO:0000978">
    <property type="term" value="F:RNA polymerase II cis-regulatory region sequence-specific DNA binding"/>
    <property type="evidence" value="ECO:0007669"/>
    <property type="project" value="TreeGrafter"/>
</dbReference>
<feature type="region of interest" description="Disordered" evidence="7">
    <location>
        <begin position="469"/>
        <end position="501"/>
    </location>
</feature>
<feature type="region of interest" description="Disordered" evidence="7">
    <location>
        <begin position="406"/>
        <end position="437"/>
    </location>
</feature>
<dbReference type="InterPro" id="IPR013088">
    <property type="entry name" value="Znf_NHR/GATA"/>
</dbReference>
<feature type="compositionally biased region" description="Polar residues" evidence="7">
    <location>
        <begin position="329"/>
        <end position="341"/>
    </location>
</feature>
<evidence type="ECO:0000313" key="9">
    <source>
        <dbReference type="EMBL" id="VUG19126.1"/>
    </source>
</evidence>
<dbReference type="FunFam" id="3.30.50.10:FF:000007">
    <property type="entry name" value="Nitrogen regulatory AreA, N-terminal"/>
    <property type="match status" value="1"/>
</dbReference>
<evidence type="ECO:0000256" key="5">
    <source>
        <dbReference type="ARBA" id="ARBA00023242"/>
    </source>
</evidence>
<dbReference type="GO" id="GO:0008270">
    <property type="term" value="F:zinc ion binding"/>
    <property type="evidence" value="ECO:0007669"/>
    <property type="project" value="UniProtKB-KW"/>
</dbReference>
<organism evidence="9 10">
    <name type="scientific">Dekkera bruxellensis</name>
    <name type="common">Brettanomyces custersii</name>
    <dbReference type="NCBI Taxonomy" id="5007"/>
    <lineage>
        <taxon>Eukaryota</taxon>
        <taxon>Fungi</taxon>
        <taxon>Dikarya</taxon>
        <taxon>Ascomycota</taxon>
        <taxon>Saccharomycotina</taxon>
        <taxon>Pichiomycetes</taxon>
        <taxon>Pichiales</taxon>
        <taxon>Pichiaceae</taxon>
        <taxon>Brettanomyces</taxon>
    </lineage>
</organism>